<dbReference type="SMART" id="SM00382">
    <property type="entry name" value="AAA"/>
    <property type="match status" value="1"/>
</dbReference>
<keyword evidence="4" id="KW-1185">Reference proteome</keyword>
<dbReference type="GO" id="GO:0005524">
    <property type="term" value="F:ATP binding"/>
    <property type="evidence" value="ECO:0007669"/>
    <property type="project" value="InterPro"/>
</dbReference>
<evidence type="ECO:0000313" key="3">
    <source>
        <dbReference type="EMBL" id="EMD00860.1"/>
    </source>
</evidence>
<dbReference type="Proteomes" id="UP000011761">
    <property type="component" value="Unassembled WGS sequence"/>
</dbReference>
<dbReference type="Pfam" id="PF22942">
    <property type="entry name" value="DUF7025"/>
    <property type="match status" value="1"/>
</dbReference>
<proteinExistence type="predicted"/>
<dbReference type="eggNOG" id="KOG0742">
    <property type="taxonomic scope" value="Eukaryota"/>
</dbReference>
<dbReference type="Pfam" id="PF00004">
    <property type="entry name" value="AAA"/>
    <property type="match status" value="1"/>
</dbReference>
<dbReference type="Gene3D" id="3.40.50.300">
    <property type="entry name" value="P-loop containing nucleotide triphosphate hydrolases"/>
    <property type="match status" value="1"/>
</dbReference>
<dbReference type="OMA" id="PWESHAD"/>
<gene>
    <name evidence="3" type="ORF">BAUCODRAFT_187048</name>
</gene>
<dbReference type="GeneID" id="19109537"/>
<feature type="compositionally biased region" description="Basic and acidic residues" evidence="1">
    <location>
        <begin position="774"/>
        <end position="785"/>
    </location>
</feature>
<feature type="compositionally biased region" description="Basic and acidic residues" evidence="1">
    <location>
        <begin position="827"/>
        <end position="862"/>
    </location>
</feature>
<protein>
    <recommendedName>
        <fullName evidence="2">AAA+ ATPase domain-containing protein</fullName>
    </recommendedName>
</protein>
<accession>M2NMU5</accession>
<dbReference type="EMBL" id="KB445550">
    <property type="protein sequence ID" value="EMD00860.1"/>
    <property type="molecule type" value="Genomic_DNA"/>
</dbReference>
<dbReference type="CDD" id="cd19481">
    <property type="entry name" value="RecA-like_protease"/>
    <property type="match status" value="1"/>
</dbReference>
<dbReference type="GO" id="GO:0016887">
    <property type="term" value="F:ATP hydrolysis activity"/>
    <property type="evidence" value="ECO:0007669"/>
    <property type="project" value="InterPro"/>
</dbReference>
<dbReference type="RefSeq" id="XP_007672044.1">
    <property type="nucleotide sequence ID" value="XM_007673854.1"/>
</dbReference>
<dbReference type="PANTHER" id="PTHR46411:SF2">
    <property type="entry name" value="AAA+ ATPASE DOMAIN-CONTAINING PROTEIN"/>
    <property type="match status" value="1"/>
</dbReference>
<dbReference type="KEGG" id="bcom:BAUCODRAFT_187048"/>
<reference evidence="3 4" key="1">
    <citation type="journal article" date="2012" name="PLoS Pathog.">
        <title>Diverse lifestyles and strategies of plant pathogenesis encoded in the genomes of eighteen Dothideomycetes fungi.</title>
        <authorList>
            <person name="Ohm R.A."/>
            <person name="Feau N."/>
            <person name="Henrissat B."/>
            <person name="Schoch C.L."/>
            <person name="Horwitz B.A."/>
            <person name="Barry K.W."/>
            <person name="Condon B.J."/>
            <person name="Copeland A.C."/>
            <person name="Dhillon B."/>
            <person name="Glaser F."/>
            <person name="Hesse C.N."/>
            <person name="Kosti I."/>
            <person name="LaButti K."/>
            <person name="Lindquist E.A."/>
            <person name="Lucas S."/>
            <person name="Salamov A.A."/>
            <person name="Bradshaw R.E."/>
            <person name="Ciuffetti L."/>
            <person name="Hamelin R.C."/>
            <person name="Kema G.H.J."/>
            <person name="Lawrence C."/>
            <person name="Scott J.A."/>
            <person name="Spatafora J.W."/>
            <person name="Turgeon B.G."/>
            <person name="de Wit P.J.G.M."/>
            <person name="Zhong S."/>
            <person name="Goodwin S.B."/>
            <person name="Grigoriev I.V."/>
        </authorList>
    </citation>
    <scope>NUCLEOTIDE SEQUENCE [LARGE SCALE GENOMIC DNA]</scope>
    <source>
        <strain evidence="3 4">UAMH 10762</strain>
    </source>
</reference>
<evidence type="ECO:0000313" key="4">
    <source>
        <dbReference type="Proteomes" id="UP000011761"/>
    </source>
</evidence>
<dbReference type="PANTHER" id="PTHR46411">
    <property type="entry name" value="FAMILY ATPASE, PUTATIVE-RELATED"/>
    <property type="match status" value="1"/>
</dbReference>
<name>M2NMU5_BAUPA</name>
<dbReference type="OrthoDB" id="10042665at2759"/>
<sequence>MLAPFKQLIYHEKDLLDLLSTLEREHATTGEATEPSAQGEGVSIESVPELTAEDLNPGSCKAMQDLRCLMGFYSSWIQPRWQYLRSPKVCEVAFIDLGLLFQPGDVIYIPRQPQKVYRVFKVTNGRPKLRQLLSDGYDGGISKLGEGDEGSTAGTANPVEWSDLELDCYFLDYDGRDVGPVHFTWAAKAWSGFQAVEKLKALPFRLVVDAAISQCRAMDSGKMFLNACKNKIFYYEGLSKPERGGKASSHGGYDRYDDRRGRSYIPIRPADPEDVASQVVIDFERCFQTNEEWEPNFTMDALAEHDDTIDDLDQTPRTYSKSSLALFASDEPDKRQHELYKSRDSWLQSPAKLSLAEFSEQCEDDLLLLPEIVVGYVLRSRSWVYLDLGQGSWRQVRPDRQGWDDLKLPKEDEKFSYKRLVEALVERHFSMQKLFAQRADMGRAFDFVEGKGRGLILLLHGPPGVGKTSTAEAIADKYGKALLPITCGGLGLAPEKVESSLTRMFQLAQAWNCIVLLDEADVFLSQRERGDLKRNALVSVFLRTLEYYTGILFVTTNRIGTLDEALRSRIHLALYYPVLDKVQTEAIWKTNLGRWQRHKELQLENQGADIIAFGVSLWDYYIKRKRVPWNGRQIRNAFQTAIALAEFERNEEFTGKPDGEAMLNLTLEHFDKVAEVSEYFEDYLKKTHKFYEADLAYERDVRADPFDLGGKSSRSEAAEGFGDAFRRRNNMYSKPHADEEYVELPFHQKLGLRRPRTLNEKEPMEAWDRDARLPEWRHSGDDPRYAARGGAPFRTASPAYDHYGRSDGLQQNDRRLPPSGQPGSSGYDERVSGFRRGRGEQPWESHADPRDAPGPRPGERNDSYNFSRSEVDNAKRE</sequence>
<evidence type="ECO:0000256" key="1">
    <source>
        <dbReference type="SAM" id="MobiDB-lite"/>
    </source>
</evidence>
<dbReference type="InterPro" id="IPR003593">
    <property type="entry name" value="AAA+_ATPase"/>
</dbReference>
<dbReference type="InterPro" id="IPR027417">
    <property type="entry name" value="P-loop_NTPase"/>
</dbReference>
<dbReference type="Pfam" id="PF23232">
    <property type="entry name" value="AAA_lid_13"/>
    <property type="match status" value="1"/>
</dbReference>
<feature type="region of interest" description="Disordered" evidence="1">
    <location>
        <begin position="774"/>
        <end position="877"/>
    </location>
</feature>
<dbReference type="InterPro" id="IPR003959">
    <property type="entry name" value="ATPase_AAA_core"/>
</dbReference>
<dbReference type="InterPro" id="IPR054289">
    <property type="entry name" value="DUF7025"/>
</dbReference>
<dbReference type="HOGENOM" id="CLU_004471_2_3_1"/>
<organism evidence="3 4">
    <name type="scientific">Baudoinia panamericana (strain UAMH 10762)</name>
    <name type="common">Angels' share fungus</name>
    <name type="synonym">Baudoinia compniacensis (strain UAMH 10762)</name>
    <dbReference type="NCBI Taxonomy" id="717646"/>
    <lineage>
        <taxon>Eukaryota</taxon>
        <taxon>Fungi</taxon>
        <taxon>Dikarya</taxon>
        <taxon>Ascomycota</taxon>
        <taxon>Pezizomycotina</taxon>
        <taxon>Dothideomycetes</taxon>
        <taxon>Dothideomycetidae</taxon>
        <taxon>Mycosphaerellales</taxon>
        <taxon>Teratosphaeriaceae</taxon>
        <taxon>Baudoinia</taxon>
    </lineage>
</organism>
<dbReference type="InterPro" id="IPR056599">
    <property type="entry name" value="AAA_lid_fung"/>
</dbReference>
<evidence type="ECO:0000259" key="2">
    <source>
        <dbReference type="SMART" id="SM00382"/>
    </source>
</evidence>
<feature type="domain" description="AAA+ ATPase" evidence="2">
    <location>
        <begin position="453"/>
        <end position="580"/>
    </location>
</feature>
<dbReference type="AlphaFoldDB" id="M2NMU5"/>
<dbReference type="SUPFAM" id="SSF52540">
    <property type="entry name" value="P-loop containing nucleoside triphosphate hydrolases"/>
    <property type="match status" value="1"/>
</dbReference>